<evidence type="ECO:0000313" key="1">
    <source>
        <dbReference type="EMBL" id="VFJ93559.1"/>
    </source>
</evidence>
<name>A0A450UM02_9GAMM</name>
<reference evidence="1" key="1">
    <citation type="submission" date="2019-02" db="EMBL/GenBank/DDBJ databases">
        <authorList>
            <person name="Gruber-Vodicka R. H."/>
            <person name="Seah K. B. B."/>
        </authorList>
    </citation>
    <scope>NUCLEOTIDE SEQUENCE</scope>
    <source>
        <strain evidence="1">BECK_M6</strain>
    </source>
</reference>
<protein>
    <submittedName>
        <fullName evidence="1">Uncharacterized protein</fullName>
    </submittedName>
</protein>
<proteinExistence type="predicted"/>
<gene>
    <name evidence="1" type="ORF">BECKLFY1418A_GA0070994_103236</name>
</gene>
<accession>A0A450UM02</accession>
<dbReference type="AlphaFoldDB" id="A0A450UM02"/>
<dbReference type="EMBL" id="CAADFH010000032">
    <property type="protein sequence ID" value="VFJ93559.1"/>
    <property type="molecule type" value="Genomic_DNA"/>
</dbReference>
<sequence>MDRRNYYFVYFPLGFADEPDFTKRQLRLPPKREIGRLFRKLGLPRSMLPSQKLGSQANRALSDRAQAEREINKIYCHNKKREPLPVKMRP</sequence>
<organism evidence="1">
    <name type="scientific">Candidatus Kentrum sp. LFY</name>
    <dbReference type="NCBI Taxonomy" id="2126342"/>
    <lineage>
        <taxon>Bacteria</taxon>
        <taxon>Pseudomonadati</taxon>
        <taxon>Pseudomonadota</taxon>
        <taxon>Gammaproteobacteria</taxon>
        <taxon>Candidatus Kentrum</taxon>
    </lineage>
</organism>